<accession>A0A0G1DRH4</accession>
<dbReference type="AlphaFoldDB" id="A0A0G1DRH4"/>
<name>A0A0G1DRH4_9BACT</name>
<evidence type="ECO:0000313" key="3">
    <source>
        <dbReference type="Proteomes" id="UP000034646"/>
    </source>
</evidence>
<evidence type="ECO:0000313" key="2">
    <source>
        <dbReference type="EMBL" id="KKT00133.1"/>
    </source>
</evidence>
<dbReference type="Proteomes" id="UP000034646">
    <property type="component" value="Unassembled WGS sequence"/>
</dbReference>
<protein>
    <submittedName>
        <fullName evidence="2">Uncharacterized protein</fullName>
    </submittedName>
</protein>
<reference evidence="2 3" key="1">
    <citation type="journal article" date="2015" name="Nature">
        <title>rRNA introns, odd ribosomes, and small enigmatic genomes across a large radiation of phyla.</title>
        <authorList>
            <person name="Brown C.T."/>
            <person name="Hug L.A."/>
            <person name="Thomas B.C."/>
            <person name="Sharon I."/>
            <person name="Castelle C.J."/>
            <person name="Singh A."/>
            <person name="Wilkins M.J."/>
            <person name="Williams K.H."/>
            <person name="Banfield J.F."/>
        </authorList>
    </citation>
    <scope>NUCLEOTIDE SEQUENCE [LARGE SCALE GENOMIC DNA]</scope>
</reference>
<gene>
    <name evidence="2" type="ORF">UV76_C0013G0021</name>
</gene>
<dbReference type="EMBL" id="LCFS01000013">
    <property type="protein sequence ID" value="KKT00133.1"/>
    <property type="molecule type" value="Genomic_DNA"/>
</dbReference>
<sequence>VMKNYMKKFPDQSRDPDKGREKEK</sequence>
<feature type="compositionally biased region" description="Basic and acidic residues" evidence="1">
    <location>
        <begin position="8"/>
        <end position="24"/>
    </location>
</feature>
<feature type="non-terminal residue" evidence="2">
    <location>
        <position position="1"/>
    </location>
</feature>
<comment type="caution">
    <text evidence="2">The sequence shown here is derived from an EMBL/GenBank/DDBJ whole genome shotgun (WGS) entry which is preliminary data.</text>
</comment>
<proteinExistence type="predicted"/>
<organism evidence="2 3">
    <name type="scientific">Candidatus Nomurabacteria bacterium GW2011_GWA2_43_15</name>
    <dbReference type="NCBI Taxonomy" id="1618738"/>
    <lineage>
        <taxon>Bacteria</taxon>
        <taxon>Candidatus Nomuraibacteriota</taxon>
    </lineage>
</organism>
<feature type="region of interest" description="Disordered" evidence="1">
    <location>
        <begin position="1"/>
        <end position="24"/>
    </location>
</feature>
<evidence type="ECO:0000256" key="1">
    <source>
        <dbReference type="SAM" id="MobiDB-lite"/>
    </source>
</evidence>